<keyword evidence="2" id="KW-1185">Reference proteome</keyword>
<dbReference type="InterPro" id="IPR016024">
    <property type="entry name" value="ARM-type_fold"/>
</dbReference>
<dbReference type="OrthoDB" id="9797162at2"/>
<dbReference type="STRING" id="340021.TM5383_02835"/>
<proteinExistence type="predicted"/>
<protein>
    <submittedName>
        <fullName evidence="1">DNA alkylation repair enzyme</fullName>
    </submittedName>
</protein>
<name>A0A0P1GSL0_9RHOB</name>
<evidence type="ECO:0000313" key="2">
    <source>
        <dbReference type="Proteomes" id="UP000051681"/>
    </source>
</evidence>
<evidence type="ECO:0000313" key="1">
    <source>
        <dbReference type="EMBL" id="CUH85601.1"/>
    </source>
</evidence>
<dbReference type="RefSeq" id="WP_058319669.1">
    <property type="nucleotide sequence ID" value="NZ_CYSF01000017.1"/>
</dbReference>
<dbReference type="SUPFAM" id="SSF48371">
    <property type="entry name" value="ARM repeat"/>
    <property type="match status" value="1"/>
</dbReference>
<dbReference type="AlphaFoldDB" id="A0A0P1GSL0"/>
<organism evidence="1 2">
    <name type="scientific">Thalassovita mediterranea</name>
    <dbReference type="NCBI Taxonomy" id="340021"/>
    <lineage>
        <taxon>Bacteria</taxon>
        <taxon>Pseudomonadati</taxon>
        <taxon>Pseudomonadota</taxon>
        <taxon>Alphaproteobacteria</taxon>
        <taxon>Rhodobacterales</taxon>
        <taxon>Roseobacteraceae</taxon>
        <taxon>Thalassovita</taxon>
    </lineage>
</organism>
<dbReference type="Gene3D" id="1.25.40.290">
    <property type="entry name" value="ARM repeat domains"/>
    <property type="match status" value="1"/>
</dbReference>
<sequence length="372" mass="41530">MAEAFSLKDQLFNAEKVAYLGGLFASAWDGFDPGRFQKDVMAELPALELKQRQQLIGRVLGDHLPRDLQRCFDIIQTALPAPCDPDLSDDDFGDFIFAPLGDLIVSRGLDAPAAALPLLAEVTTRFSMEFALRPFLNHWPEEVFAALDTWVTADHYHLRRLVSEGTRPRLPWGEKVAIDPLRPLPLLDQLHSDPTRFVTRSVANHLNDLSRIHPQDMMNRLETWKTQAAQHEKELFWLTKHALRTLVKDGDTRALAQLGYRQDVPIAATLTASPDPVRIGDAVTLDITLTADSALPVLVDYVMHFDRPNGKTGRKVHKLKQTAIRAGAPLQLSKAHKLKGNASTFTLHPGPHRVELQVNGRILAEAPFELIA</sequence>
<reference evidence="1 2" key="1">
    <citation type="submission" date="2015-09" db="EMBL/GenBank/DDBJ databases">
        <authorList>
            <consortium name="Swine Surveillance"/>
        </authorList>
    </citation>
    <scope>NUCLEOTIDE SEQUENCE [LARGE SCALE GENOMIC DNA]</scope>
    <source>
        <strain evidence="1 2">CECT 8383</strain>
    </source>
</reference>
<dbReference type="Proteomes" id="UP000051681">
    <property type="component" value="Unassembled WGS sequence"/>
</dbReference>
<accession>A0A0P1GSL0</accession>
<dbReference type="EMBL" id="CYSF01000017">
    <property type="protein sequence ID" value="CUH85601.1"/>
    <property type="molecule type" value="Genomic_DNA"/>
</dbReference>
<gene>
    <name evidence="1" type="ORF">TM5383_02835</name>
</gene>